<comment type="caution">
    <text evidence="2">The sequence shown here is derived from an EMBL/GenBank/DDBJ whole genome shotgun (WGS) entry which is preliminary data.</text>
</comment>
<accession>A0A392QI71</accession>
<protein>
    <submittedName>
        <fullName evidence="2">Uncharacterized protein</fullName>
    </submittedName>
</protein>
<evidence type="ECO:0000256" key="1">
    <source>
        <dbReference type="SAM" id="MobiDB-lite"/>
    </source>
</evidence>
<dbReference type="AlphaFoldDB" id="A0A392QI71"/>
<evidence type="ECO:0000313" key="3">
    <source>
        <dbReference type="Proteomes" id="UP000265520"/>
    </source>
</evidence>
<feature type="region of interest" description="Disordered" evidence="1">
    <location>
        <begin position="46"/>
        <end position="82"/>
    </location>
</feature>
<sequence length="82" mass="8886">MKSIEPTANSSEYQVDNAAAVHMIMESTDFDLGSILCTSLGYTSEAEHPQVVGADDNGGESADEMNQFEDGTHPQQQPPQFH</sequence>
<proteinExistence type="predicted"/>
<dbReference type="EMBL" id="LXQA010136621">
    <property type="protein sequence ID" value="MCI23542.1"/>
    <property type="molecule type" value="Genomic_DNA"/>
</dbReference>
<feature type="compositionally biased region" description="Polar residues" evidence="1">
    <location>
        <begin position="73"/>
        <end position="82"/>
    </location>
</feature>
<keyword evidence="3" id="KW-1185">Reference proteome</keyword>
<organism evidence="2 3">
    <name type="scientific">Trifolium medium</name>
    <dbReference type="NCBI Taxonomy" id="97028"/>
    <lineage>
        <taxon>Eukaryota</taxon>
        <taxon>Viridiplantae</taxon>
        <taxon>Streptophyta</taxon>
        <taxon>Embryophyta</taxon>
        <taxon>Tracheophyta</taxon>
        <taxon>Spermatophyta</taxon>
        <taxon>Magnoliopsida</taxon>
        <taxon>eudicotyledons</taxon>
        <taxon>Gunneridae</taxon>
        <taxon>Pentapetalae</taxon>
        <taxon>rosids</taxon>
        <taxon>fabids</taxon>
        <taxon>Fabales</taxon>
        <taxon>Fabaceae</taxon>
        <taxon>Papilionoideae</taxon>
        <taxon>50 kb inversion clade</taxon>
        <taxon>NPAAA clade</taxon>
        <taxon>Hologalegina</taxon>
        <taxon>IRL clade</taxon>
        <taxon>Trifolieae</taxon>
        <taxon>Trifolium</taxon>
    </lineage>
</organism>
<dbReference type="Proteomes" id="UP000265520">
    <property type="component" value="Unassembled WGS sequence"/>
</dbReference>
<evidence type="ECO:0000313" key="2">
    <source>
        <dbReference type="EMBL" id="MCI23542.1"/>
    </source>
</evidence>
<feature type="non-terminal residue" evidence="2">
    <location>
        <position position="82"/>
    </location>
</feature>
<feature type="compositionally biased region" description="Acidic residues" evidence="1">
    <location>
        <begin position="57"/>
        <end position="67"/>
    </location>
</feature>
<reference evidence="2 3" key="1">
    <citation type="journal article" date="2018" name="Front. Plant Sci.">
        <title>Red Clover (Trifolium pratense) and Zigzag Clover (T. medium) - A Picture of Genomic Similarities and Differences.</title>
        <authorList>
            <person name="Dluhosova J."/>
            <person name="Istvanek J."/>
            <person name="Nedelnik J."/>
            <person name="Repkova J."/>
        </authorList>
    </citation>
    <scope>NUCLEOTIDE SEQUENCE [LARGE SCALE GENOMIC DNA]</scope>
    <source>
        <strain evidence="3">cv. 10/8</strain>
        <tissue evidence="2">Leaf</tissue>
    </source>
</reference>
<name>A0A392QI71_9FABA</name>